<dbReference type="AlphaFoldDB" id="A0A0K2H117"/>
<feature type="domain" description="ABC transporter" evidence="4">
    <location>
        <begin position="16"/>
        <end position="241"/>
    </location>
</feature>
<protein>
    <submittedName>
        <fullName evidence="5">Macrolide ABC transporter ATP-binding protein</fullName>
    </submittedName>
</protein>
<dbReference type="InterPro" id="IPR003439">
    <property type="entry name" value="ABC_transporter-like_ATP-bd"/>
</dbReference>
<dbReference type="InterPro" id="IPR003593">
    <property type="entry name" value="AAA+_ATPase"/>
</dbReference>
<dbReference type="GO" id="GO:0005886">
    <property type="term" value="C:plasma membrane"/>
    <property type="evidence" value="ECO:0007669"/>
    <property type="project" value="TreeGrafter"/>
</dbReference>
<keyword evidence="3 5" id="KW-0067">ATP-binding</keyword>
<keyword evidence="6" id="KW-1185">Reference proteome</keyword>
<accession>A0A0K2H117</accession>
<dbReference type="FunFam" id="3.40.50.300:FF:000032">
    <property type="entry name" value="Export ABC transporter ATP-binding protein"/>
    <property type="match status" value="1"/>
</dbReference>
<dbReference type="PANTHER" id="PTHR24220">
    <property type="entry name" value="IMPORT ATP-BINDING PROTEIN"/>
    <property type="match status" value="1"/>
</dbReference>
<dbReference type="InterPro" id="IPR017911">
    <property type="entry name" value="MacB-like_ATP-bd"/>
</dbReference>
<gene>
    <name evidence="5" type="ORF">CLAC_08415</name>
</gene>
<evidence type="ECO:0000259" key="4">
    <source>
        <dbReference type="PROSITE" id="PS50893"/>
    </source>
</evidence>
<dbReference type="GO" id="GO:0005524">
    <property type="term" value="F:ATP binding"/>
    <property type="evidence" value="ECO:0007669"/>
    <property type="project" value="UniProtKB-KW"/>
</dbReference>
<evidence type="ECO:0000256" key="2">
    <source>
        <dbReference type="ARBA" id="ARBA00022741"/>
    </source>
</evidence>
<evidence type="ECO:0000256" key="1">
    <source>
        <dbReference type="ARBA" id="ARBA00022448"/>
    </source>
</evidence>
<dbReference type="SUPFAM" id="SSF52540">
    <property type="entry name" value="P-loop containing nucleoside triphosphate hydrolases"/>
    <property type="match status" value="1"/>
</dbReference>
<keyword evidence="2" id="KW-0547">Nucleotide-binding</keyword>
<dbReference type="GO" id="GO:0022857">
    <property type="term" value="F:transmembrane transporter activity"/>
    <property type="evidence" value="ECO:0007669"/>
    <property type="project" value="TreeGrafter"/>
</dbReference>
<dbReference type="STRING" id="1408189.CLAC_08415"/>
<organism evidence="5 6">
    <name type="scientific">Corynebacterium lactis RW2-5</name>
    <dbReference type="NCBI Taxonomy" id="1408189"/>
    <lineage>
        <taxon>Bacteria</taxon>
        <taxon>Bacillati</taxon>
        <taxon>Actinomycetota</taxon>
        <taxon>Actinomycetes</taxon>
        <taxon>Mycobacteriales</taxon>
        <taxon>Corynebacteriaceae</taxon>
        <taxon>Corynebacterium</taxon>
    </lineage>
</organism>
<dbReference type="GO" id="GO:0098796">
    <property type="term" value="C:membrane protein complex"/>
    <property type="evidence" value="ECO:0007669"/>
    <property type="project" value="UniProtKB-ARBA"/>
</dbReference>
<dbReference type="Proteomes" id="UP000058446">
    <property type="component" value="Chromosome"/>
</dbReference>
<keyword evidence="1" id="KW-0813">Transport</keyword>
<dbReference type="EMBL" id="CP006841">
    <property type="protein sequence ID" value="ALA67737.1"/>
    <property type="molecule type" value="Genomic_DNA"/>
</dbReference>
<dbReference type="Gene3D" id="3.40.50.300">
    <property type="entry name" value="P-loop containing nucleotide triphosphate hydrolases"/>
    <property type="match status" value="1"/>
</dbReference>
<sequence>MDGMRNKNTGANQERLTIRDITKSYNAAPVLTGISLNIEPGETVAIMGPSGSGKSTLLHCMSGVLLPDSGEVSLGATRIDSLSDAKRSALRLNDFGFVFQDGQLLPELTARENAALPAILRGQSRSKALRRADDILGRLGLGDLTRRRPGQMSGGQAQRVAIARAMASGPSVIFADEPTGALDQSTGHEVMQQLIALVEQTGTTLVMVTHDVKVASWCRRRIEIRDGLIHDDRMLAGAVDH</sequence>
<proteinExistence type="predicted"/>
<dbReference type="InterPro" id="IPR027417">
    <property type="entry name" value="P-loop_NTPase"/>
</dbReference>
<dbReference type="Pfam" id="PF00005">
    <property type="entry name" value="ABC_tran"/>
    <property type="match status" value="1"/>
</dbReference>
<dbReference type="CDD" id="cd03255">
    <property type="entry name" value="ABC_MJ0796_LolCDE_FtsE"/>
    <property type="match status" value="1"/>
</dbReference>
<dbReference type="PROSITE" id="PS50893">
    <property type="entry name" value="ABC_TRANSPORTER_2"/>
    <property type="match status" value="1"/>
</dbReference>
<dbReference type="PROSITE" id="PS00211">
    <property type="entry name" value="ABC_TRANSPORTER_1"/>
    <property type="match status" value="1"/>
</dbReference>
<evidence type="ECO:0000313" key="5">
    <source>
        <dbReference type="EMBL" id="ALA67737.1"/>
    </source>
</evidence>
<dbReference type="SMART" id="SM00382">
    <property type="entry name" value="AAA"/>
    <property type="match status" value="1"/>
</dbReference>
<dbReference type="InterPro" id="IPR017871">
    <property type="entry name" value="ABC_transporter-like_CS"/>
</dbReference>
<reference evidence="5 6" key="1">
    <citation type="submission" date="2013-10" db="EMBL/GenBank/DDBJ databases">
        <title>Complete genome sequence of Corynebacterium lactis DSM 45799(T), isolated from raw cow milk.</title>
        <authorList>
            <person name="Ruckert C."/>
            <person name="Albersmeier A."/>
            <person name="Lipski A."/>
            <person name="Kalinowski J."/>
        </authorList>
    </citation>
    <scope>NUCLEOTIDE SEQUENCE [LARGE SCALE GENOMIC DNA]</scope>
    <source>
        <strain evidence="5 6">RW2-5</strain>
    </source>
</reference>
<dbReference type="PATRIC" id="fig|1408189.4.peg.1684"/>
<dbReference type="KEGG" id="clw:CLAC_08415"/>
<dbReference type="InterPro" id="IPR015854">
    <property type="entry name" value="ABC_transpr_LolD-like"/>
</dbReference>
<dbReference type="PANTHER" id="PTHR24220:SF685">
    <property type="entry name" value="ABC TRANSPORTER RELATED"/>
    <property type="match status" value="1"/>
</dbReference>
<dbReference type="GO" id="GO:0016887">
    <property type="term" value="F:ATP hydrolysis activity"/>
    <property type="evidence" value="ECO:0007669"/>
    <property type="project" value="InterPro"/>
</dbReference>
<evidence type="ECO:0000313" key="6">
    <source>
        <dbReference type="Proteomes" id="UP000058446"/>
    </source>
</evidence>
<evidence type="ECO:0000256" key="3">
    <source>
        <dbReference type="ARBA" id="ARBA00022840"/>
    </source>
</evidence>
<name>A0A0K2H117_9CORY</name>